<dbReference type="SUPFAM" id="SSF52499">
    <property type="entry name" value="Isochorismatase-like hydrolases"/>
    <property type="match status" value="1"/>
</dbReference>
<evidence type="ECO:0000313" key="3">
    <source>
        <dbReference type="EMBL" id="PVE54957.1"/>
    </source>
</evidence>
<organism evidence="3 4">
    <name type="scientific">Rhizobium rhizogenes</name>
    <name type="common">Agrobacterium rhizogenes</name>
    <dbReference type="NCBI Taxonomy" id="359"/>
    <lineage>
        <taxon>Bacteria</taxon>
        <taxon>Pseudomonadati</taxon>
        <taxon>Pseudomonadota</taxon>
        <taxon>Alphaproteobacteria</taxon>
        <taxon>Hyphomicrobiales</taxon>
        <taxon>Rhizobiaceae</taxon>
        <taxon>Rhizobium/Agrobacterium group</taxon>
        <taxon>Rhizobium</taxon>
    </lineage>
</organism>
<evidence type="ECO:0000256" key="1">
    <source>
        <dbReference type="ARBA" id="ARBA00022801"/>
    </source>
</evidence>
<dbReference type="RefSeq" id="WP_062600313.1">
    <property type="nucleotide sequence ID" value="NZ_QDFR01000002.1"/>
</dbReference>
<proteinExistence type="predicted"/>
<dbReference type="InterPro" id="IPR000868">
    <property type="entry name" value="Isochorismatase-like_dom"/>
</dbReference>
<dbReference type="InterPro" id="IPR050272">
    <property type="entry name" value="Isochorismatase-like_hydrls"/>
</dbReference>
<name>A0AA92C3W1_RHIRH</name>
<reference evidence="3 4" key="1">
    <citation type="submission" date="2018-04" db="EMBL/GenBank/DDBJ databases">
        <authorList>
            <person name="Hagen T."/>
        </authorList>
    </citation>
    <scope>NUCLEOTIDE SEQUENCE [LARGE SCALE GENOMIC DNA]</scope>
    <source>
        <strain evidence="3 4">TPD7009</strain>
    </source>
</reference>
<keyword evidence="1 3" id="KW-0378">Hydrolase</keyword>
<dbReference type="GO" id="GO:0016787">
    <property type="term" value="F:hydrolase activity"/>
    <property type="evidence" value="ECO:0007669"/>
    <property type="project" value="UniProtKB-KW"/>
</dbReference>
<comment type="caution">
    <text evidence="3">The sequence shown here is derived from an EMBL/GenBank/DDBJ whole genome shotgun (WGS) entry which is preliminary data.</text>
</comment>
<sequence length="204" mass="23510">MAYIDTNTDNWRHLCIDMQRMFSEETPWQVNWMPKILGNVSRLVQQWPQQTIFTRFVPPANAKAAHGQWQSYYRKWWMMTGDHIRRELTEVIPELAAFMPPAVDFSKYTYSPWTDGRLHHYLSKRDVDTVVISGGETDVCVLAAVLGAIDLGYRVFLIEDAVCSGQDETHDASLALLRGRFAVQLTLVKTEEMIESLHEILAHP</sequence>
<gene>
    <name evidence="3" type="ORF">DC430_06855</name>
</gene>
<dbReference type="PANTHER" id="PTHR43540:SF6">
    <property type="entry name" value="ISOCHORISMATASE-LIKE DOMAIN-CONTAINING PROTEIN"/>
    <property type="match status" value="1"/>
</dbReference>
<dbReference type="EMBL" id="QDFR01000002">
    <property type="protein sequence ID" value="PVE54957.1"/>
    <property type="molecule type" value="Genomic_DNA"/>
</dbReference>
<dbReference type="Proteomes" id="UP000244335">
    <property type="component" value="Unassembled WGS sequence"/>
</dbReference>
<dbReference type="CDD" id="cd00431">
    <property type="entry name" value="cysteine_hydrolases"/>
    <property type="match status" value="1"/>
</dbReference>
<accession>A0AA92C3W1</accession>
<dbReference type="Gene3D" id="3.40.50.850">
    <property type="entry name" value="Isochorismatase-like"/>
    <property type="match status" value="1"/>
</dbReference>
<dbReference type="InterPro" id="IPR036380">
    <property type="entry name" value="Isochorismatase-like_sf"/>
</dbReference>
<evidence type="ECO:0000259" key="2">
    <source>
        <dbReference type="Pfam" id="PF00857"/>
    </source>
</evidence>
<dbReference type="AlphaFoldDB" id="A0AA92C3W1"/>
<protein>
    <submittedName>
        <fullName evidence="3">Cysteine hydrolase</fullName>
    </submittedName>
</protein>
<dbReference type="PANTHER" id="PTHR43540">
    <property type="entry name" value="PEROXYUREIDOACRYLATE/UREIDOACRYLATE AMIDOHYDROLASE-RELATED"/>
    <property type="match status" value="1"/>
</dbReference>
<dbReference type="Pfam" id="PF00857">
    <property type="entry name" value="Isochorismatase"/>
    <property type="match status" value="1"/>
</dbReference>
<evidence type="ECO:0000313" key="4">
    <source>
        <dbReference type="Proteomes" id="UP000244335"/>
    </source>
</evidence>
<feature type="domain" description="Isochorismatase-like" evidence="2">
    <location>
        <begin position="14"/>
        <end position="186"/>
    </location>
</feature>